<evidence type="ECO:0000313" key="3">
    <source>
        <dbReference type="Proteomes" id="UP000233276"/>
    </source>
</evidence>
<dbReference type="KEGG" id="mhos:CXR34_10380"/>
<dbReference type="EMBL" id="CP025299">
    <property type="protein sequence ID" value="AUG29811.1"/>
    <property type="molecule type" value="Genomic_DNA"/>
</dbReference>
<gene>
    <name evidence="2" type="ORF">CXR34_10380</name>
</gene>
<organism evidence="2 3">
    <name type="scientific">Microbacterium hominis</name>
    <dbReference type="NCBI Taxonomy" id="162426"/>
    <lineage>
        <taxon>Bacteria</taxon>
        <taxon>Bacillati</taxon>
        <taxon>Actinomycetota</taxon>
        <taxon>Actinomycetes</taxon>
        <taxon>Micrococcales</taxon>
        <taxon>Microbacteriaceae</taxon>
        <taxon>Microbacterium</taxon>
    </lineage>
</organism>
<proteinExistence type="predicted"/>
<dbReference type="RefSeq" id="WP_060958916.1">
    <property type="nucleotide sequence ID" value="NZ_CP025299.1"/>
</dbReference>
<name>A0A134DJN3_9MICO</name>
<evidence type="ECO:0000313" key="2">
    <source>
        <dbReference type="EMBL" id="AUG29811.1"/>
    </source>
</evidence>
<dbReference type="Proteomes" id="UP000233276">
    <property type="component" value="Chromosome"/>
</dbReference>
<sequence>MTSGDEKYWYNLTTGAVERGFESPAIDRAGPFDTAEEAAKAPELLAKRSREWAEDDAREGDWGTSGDASHTDGDR</sequence>
<feature type="compositionally biased region" description="Basic and acidic residues" evidence="1">
    <location>
        <begin position="37"/>
        <end position="52"/>
    </location>
</feature>
<dbReference type="AlphaFoldDB" id="A0A134DJN3"/>
<feature type="region of interest" description="Disordered" evidence="1">
    <location>
        <begin position="27"/>
        <end position="75"/>
    </location>
</feature>
<evidence type="ECO:0000256" key="1">
    <source>
        <dbReference type="SAM" id="MobiDB-lite"/>
    </source>
</evidence>
<dbReference type="STRING" id="162426.RM52_09510"/>
<protein>
    <submittedName>
        <fullName evidence="2">Uncharacterized protein</fullName>
    </submittedName>
</protein>
<accession>A0A134DJN3</accession>
<dbReference type="OrthoDB" id="3268477at2"/>
<reference evidence="2 3" key="1">
    <citation type="submission" date="2017-12" db="EMBL/GenBank/DDBJ databases">
        <title>Isolation and characterization of estrogens degradatiion strain Microbacterium hominis SJTG1.</title>
        <authorList>
            <person name="Xiong W."/>
            <person name="Yin C."/>
            <person name="Zheng D."/>
            <person name="Liang R."/>
        </authorList>
    </citation>
    <scope>NUCLEOTIDE SEQUENCE [LARGE SCALE GENOMIC DNA]</scope>
    <source>
        <strain evidence="2 3">SJTG1</strain>
    </source>
</reference>